<evidence type="ECO:0000313" key="1">
    <source>
        <dbReference type="EMBL" id="TGL03770.1"/>
    </source>
</evidence>
<protein>
    <submittedName>
        <fullName evidence="1">Uncharacterized protein</fullName>
    </submittedName>
</protein>
<proteinExistence type="predicted"/>
<dbReference type="RefSeq" id="WP_135575035.1">
    <property type="nucleotide sequence ID" value="NZ_RQFN01000031.1"/>
</dbReference>
<comment type="caution">
    <text evidence="1">The sequence shown here is derived from an EMBL/GenBank/DDBJ whole genome shotgun (WGS) entry which is preliminary data.</text>
</comment>
<keyword evidence="2" id="KW-1185">Reference proteome</keyword>
<name>A0ABY2LS08_9LEPT</name>
<accession>A0ABY2LS08</accession>
<dbReference type="EMBL" id="RQFO01000009">
    <property type="protein sequence ID" value="TGL03770.1"/>
    <property type="molecule type" value="Genomic_DNA"/>
</dbReference>
<organism evidence="1 2">
    <name type="scientific">Leptospira montravelensis</name>
    <dbReference type="NCBI Taxonomy" id="2484961"/>
    <lineage>
        <taxon>Bacteria</taxon>
        <taxon>Pseudomonadati</taxon>
        <taxon>Spirochaetota</taxon>
        <taxon>Spirochaetia</taxon>
        <taxon>Leptospirales</taxon>
        <taxon>Leptospiraceae</taxon>
        <taxon>Leptospira</taxon>
    </lineage>
</organism>
<dbReference type="Proteomes" id="UP000297465">
    <property type="component" value="Unassembled WGS sequence"/>
</dbReference>
<sequence>MSKRPTRFALSGWGETIDRIVSVFKVRMLVEENRNFRDFLKNIADDVKFGKVKSSYDLRD</sequence>
<gene>
    <name evidence="1" type="ORF">EHQ31_06600</name>
</gene>
<evidence type="ECO:0000313" key="2">
    <source>
        <dbReference type="Proteomes" id="UP000297465"/>
    </source>
</evidence>
<reference evidence="2" key="1">
    <citation type="journal article" date="2019" name="PLoS Negl. Trop. Dis.">
        <title>Revisiting the worldwide diversity of Leptospira species in the environment.</title>
        <authorList>
            <person name="Vincent A.T."/>
            <person name="Schiettekatte O."/>
            <person name="Bourhy P."/>
            <person name="Veyrier F.J."/>
            <person name="Picardeau M."/>
        </authorList>
    </citation>
    <scope>NUCLEOTIDE SEQUENCE [LARGE SCALE GENOMIC DNA]</scope>
    <source>
        <strain evidence="2">201800278</strain>
    </source>
</reference>